<sequence length="239" mass="27723">MKKITTILFDLDGTLLSIDMKEFEEIYYTSLSNVFKSIIAPDKFLAMLYSSVKAMVKNKENRTNEEVFMSVMKEHVGEELPAFQKHFIHYYENDFSVLRDAVNKNTDMLEALKILKEKGYELVIATNPLFPKFAIDQRIQWAELVHEDFSHITYFEDSHYCKPNVEYYSEILETIGKNPQECMMVGNDAEEDLAAGALGITTYLITNHLLNRKSLEYTADHEGTYKDFLMFAESMPDVQ</sequence>
<reference evidence="2 3" key="1">
    <citation type="submission" date="2016-10" db="EMBL/GenBank/DDBJ databases">
        <authorList>
            <person name="de Groot N.N."/>
        </authorList>
    </citation>
    <scope>NUCLEOTIDE SEQUENCE [LARGE SCALE GENOMIC DNA]</scope>
    <source>
        <strain evidence="2 3">CGMCC 1.5058</strain>
    </source>
</reference>
<dbReference type="PANTHER" id="PTHR43316:SF3">
    <property type="entry name" value="HALOACID DEHALOGENASE, TYPE II (AFU_ORTHOLOGUE AFUA_2G07750)-RELATED"/>
    <property type="match status" value="1"/>
</dbReference>
<dbReference type="GO" id="GO:0016787">
    <property type="term" value="F:hydrolase activity"/>
    <property type="evidence" value="ECO:0007669"/>
    <property type="project" value="UniProtKB-KW"/>
</dbReference>
<dbReference type="RefSeq" id="WP_051651407.1">
    <property type="nucleotide sequence ID" value="NZ_FNDZ01000001.1"/>
</dbReference>
<dbReference type="InterPro" id="IPR036412">
    <property type="entry name" value="HAD-like_sf"/>
</dbReference>
<dbReference type="SFLD" id="SFLDG01129">
    <property type="entry name" value="C1.5:_HAD__Beta-PGM__Phosphata"/>
    <property type="match status" value="1"/>
</dbReference>
<dbReference type="Proteomes" id="UP000183255">
    <property type="component" value="Unassembled WGS sequence"/>
</dbReference>
<keyword evidence="1" id="KW-0378">Hydrolase</keyword>
<proteinExistence type="predicted"/>
<dbReference type="Pfam" id="PF00702">
    <property type="entry name" value="Hydrolase"/>
    <property type="match status" value="1"/>
</dbReference>
<dbReference type="AlphaFoldDB" id="A0A1G8FZ78"/>
<dbReference type="SFLD" id="SFLDS00003">
    <property type="entry name" value="Haloacid_Dehalogenase"/>
    <property type="match status" value="1"/>
</dbReference>
<evidence type="ECO:0000256" key="1">
    <source>
        <dbReference type="ARBA" id="ARBA00022801"/>
    </source>
</evidence>
<dbReference type="PANTHER" id="PTHR43316">
    <property type="entry name" value="HYDROLASE, HALOACID DELAHOGENASE-RELATED"/>
    <property type="match status" value="1"/>
</dbReference>
<dbReference type="InterPro" id="IPR023214">
    <property type="entry name" value="HAD_sf"/>
</dbReference>
<accession>A0A1G8FZ78</accession>
<dbReference type="InterPro" id="IPR051540">
    <property type="entry name" value="S-2-haloacid_dehalogenase"/>
</dbReference>
<dbReference type="SUPFAM" id="SSF56784">
    <property type="entry name" value="HAD-like"/>
    <property type="match status" value="1"/>
</dbReference>
<protein>
    <submittedName>
        <fullName evidence="2">FMN phosphatase YigB, HAD superfamily</fullName>
    </submittedName>
</protein>
<gene>
    <name evidence="2" type="ORF">SAMN05421804_10189</name>
</gene>
<dbReference type="Gene3D" id="3.40.50.1000">
    <property type="entry name" value="HAD superfamily/HAD-like"/>
    <property type="match status" value="1"/>
</dbReference>
<evidence type="ECO:0000313" key="3">
    <source>
        <dbReference type="Proteomes" id="UP000183255"/>
    </source>
</evidence>
<dbReference type="EMBL" id="FNDZ01000001">
    <property type="protein sequence ID" value="SDH87423.1"/>
    <property type="molecule type" value="Genomic_DNA"/>
</dbReference>
<name>A0A1G8FZ78_9CLOT</name>
<organism evidence="2 3">
    <name type="scientific">Proteiniclasticum ruminis</name>
    <dbReference type="NCBI Taxonomy" id="398199"/>
    <lineage>
        <taxon>Bacteria</taxon>
        <taxon>Bacillati</taxon>
        <taxon>Bacillota</taxon>
        <taxon>Clostridia</taxon>
        <taxon>Eubacteriales</taxon>
        <taxon>Clostridiaceae</taxon>
        <taxon>Proteiniclasticum</taxon>
    </lineage>
</organism>
<evidence type="ECO:0000313" key="2">
    <source>
        <dbReference type="EMBL" id="SDH87423.1"/>
    </source>
</evidence>